<feature type="compositionally biased region" description="Polar residues" evidence="1">
    <location>
        <begin position="289"/>
        <end position="347"/>
    </location>
</feature>
<evidence type="ECO:0000313" key="2">
    <source>
        <dbReference type="EMBL" id="CAG5073587.1"/>
    </source>
</evidence>
<name>A0A8J2H501_COTCN</name>
<protein>
    <submittedName>
        <fullName evidence="2">Uncharacterized protein</fullName>
    </submittedName>
</protein>
<feature type="compositionally biased region" description="Basic and acidic residues" evidence="1">
    <location>
        <begin position="31"/>
        <end position="40"/>
    </location>
</feature>
<accession>A0A8J2H501</accession>
<feature type="compositionally biased region" description="Acidic residues" evidence="1">
    <location>
        <begin position="47"/>
        <end position="67"/>
    </location>
</feature>
<feature type="compositionally biased region" description="Polar residues" evidence="1">
    <location>
        <begin position="69"/>
        <end position="81"/>
    </location>
</feature>
<dbReference type="PANTHER" id="PTHR34239">
    <property type="entry name" value="APPLE DOMAIN-CONTAINING PROTEIN"/>
    <property type="match status" value="1"/>
</dbReference>
<comment type="caution">
    <text evidence="2">The sequence shown here is derived from an EMBL/GenBank/DDBJ whole genome shotgun (WGS) entry which is preliminary data.</text>
</comment>
<dbReference type="Proteomes" id="UP000786811">
    <property type="component" value="Unassembled WGS sequence"/>
</dbReference>
<proteinExistence type="predicted"/>
<feature type="region of interest" description="Disordered" evidence="1">
    <location>
        <begin position="31"/>
        <end position="90"/>
    </location>
</feature>
<reference evidence="2" key="1">
    <citation type="submission" date="2021-04" db="EMBL/GenBank/DDBJ databases">
        <authorList>
            <person name="Chebbi M.A.C M."/>
        </authorList>
    </citation>
    <scope>NUCLEOTIDE SEQUENCE</scope>
</reference>
<keyword evidence="3" id="KW-1185">Reference proteome</keyword>
<organism evidence="2 3">
    <name type="scientific">Cotesia congregata</name>
    <name type="common">Parasitoid wasp</name>
    <name type="synonym">Apanteles congregatus</name>
    <dbReference type="NCBI Taxonomy" id="51543"/>
    <lineage>
        <taxon>Eukaryota</taxon>
        <taxon>Metazoa</taxon>
        <taxon>Ecdysozoa</taxon>
        <taxon>Arthropoda</taxon>
        <taxon>Hexapoda</taxon>
        <taxon>Insecta</taxon>
        <taxon>Pterygota</taxon>
        <taxon>Neoptera</taxon>
        <taxon>Endopterygota</taxon>
        <taxon>Hymenoptera</taxon>
        <taxon>Apocrita</taxon>
        <taxon>Ichneumonoidea</taxon>
        <taxon>Braconidae</taxon>
        <taxon>Microgastrinae</taxon>
        <taxon>Cotesia</taxon>
    </lineage>
</organism>
<dbReference type="OrthoDB" id="7298477at2759"/>
<dbReference type="AlphaFoldDB" id="A0A8J2H501"/>
<evidence type="ECO:0000256" key="1">
    <source>
        <dbReference type="SAM" id="MobiDB-lite"/>
    </source>
</evidence>
<evidence type="ECO:0000313" key="3">
    <source>
        <dbReference type="Proteomes" id="UP000786811"/>
    </source>
</evidence>
<gene>
    <name evidence="2" type="ORF">HICCMSTLAB_LOCUS510</name>
</gene>
<dbReference type="PANTHER" id="PTHR34239:SF2">
    <property type="entry name" value="TRANSPOSABLE ELEMENT P TRANSPOSASE_THAP9 CONSERVED DOMAIN-CONTAINING PROTEIN"/>
    <property type="match status" value="1"/>
</dbReference>
<dbReference type="EMBL" id="CAJNRD030001114">
    <property type="protein sequence ID" value="CAG5073587.1"/>
    <property type="molecule type" value="Genomic_DNA"/>
</dbReference>
<sequence>MSNKRQAYNNSDLELLQKKLKLYQELFNLENTDRPLEDLVKNQPDNVSEDSKDDDTSQSDNYMEPETDPSLNNDPKTSVGLQDTKAPEAPTLSEPVLQMLCSEKRSLKDKSFNFHPELVSYWKEILSSGMNKEDKSKMDNKYPNKSNCPLVAPILNPEMFPLLNKTSKSRDKYLANHQDLCGKSLVALGTAICQIFNDEEDPLDKQDLLQLLCDSSSMMCELMFQLTKSRHAQLYPCVDEKRKSILEDSPTDQFLFGENLAKKIKSAVVVEKTGLSIKNRNSKKEFSKSKTSLNWKSPSAPRSNQTGYNRSSYMRKSNAFKNNHSTTRSRSENQPPHAQQNQTQNKK</sequence>
<feature type="region of interest" description="Disordered" evidence="1">
    <location>
        <begin position="281"/>
        <end position="347"/>
    </location>
</feature>